<name>A0ABP5KK78_9ACTN</name>
<reference evidence="2" key="1">
    <citation type="journal article" date="2019" name="Int. J. Syst. Evol. Microbiol.">
        <title>The Global Catalogue of Microorganisms (GCM) 10K type strain sequencing project: providing services to taxonomists for standard genome sequencing and annotation.</title>
        <authorList>
            <consortium name="The Broad Institute Genomics Platform"/>
            <consortium name="The Broad Institute Genome Sequencing Center for Infectious Disease"/>
            <person name="Wu L."/>
            <person name="Ma J."/>
        </authorList>
    </citation>
    <scope>NUCLEOTIDE SEQUENCE [LARGE SCALE GENOMIC DNA]</scope>
    <source>
        <strain evidence="2">JCM 16021</strain>
    </source>
</reference>
<evidence type="ECO:0008006" key="3">
    <source>
        <dbReference type="Google" id="ProtNLM"/>
    </source>
</evidence>
<organism evidence="1 2">
    <name type="scientific">Nocardioides bigeumensis</name>
    <dbReference type="NCBI Taxonomy" id="433657"/>
    <lineage>
        <taxon>Bacteria</taxon>
        <taxon>Bacillati</taxon>
        <taxon>Actinomycetota</taxon>
        <taxon>Actinomycetes</taxon>
        <taxon>Propionibacteriales</taxon>
        <taxon>Nocardioidaceae</taxon>
        <taxon>Nocardioides</taxon>
    </lineage>
</organism>
<dbReference type="EMBL" id="BAAAQQ010000013">
    <property type="protein sequence ID" value="GAA2132016.1"/>
    <property type="molecule type" value="Genomic_DNA"/>
</dbReference>
<comment type="caution">
    <text evidence="1">The sequence shown here is derived from an EMBL/GenBank/DDBJ whole genome shotgun (WGS) entry which is preliminary data.</text>
</comment>
<gene>
    <name evidence="1" type="ORF">GCM10009843_36110</name>
</gene>
<sequence>MPVTSRPDGPLGRLAALEGVGSGYAAARDGIDVVLRDRGLRRTTPGTTAESLLRGAHANAVLAGSASTLEEVRSGAGDAVAQDALRVSTHLLSLAPMLRRQPLQALARLHALAAATGAVELAGRPADAAGAERLQSLGSLLADPAAGPALLVAAVVHAELATSGAFGSHEGIVARSAERLVLVARGVDEKSLVVPEAAHLSLRAAYESNLRGYRDGGPAGVHAWLLYTAEAYTLSAELSPVLSGSGHADGIRFAGDPDAAADT</sequence>
<accession>A0ABP5KK78</accession>
<evidence type="ECO:0000313" key="2">
    <source>
        <dbReference type="Proteomes" id="UP001500575"/>
    </source>
</evidence>
<evidence type="ECO:0000313" key="1">
    <source>
        <dbReference type="EMBL" id="GAA2132016.1"/>
    </source>
</evidence>
<protein>
    <recommendedName>
        <fullName evidence="3">Oxidoreductase</fullName>
    </recommendedName>
</protein>
<proteinExistence type="predicted"/>
<dbReference type="Proteomes" id="UP001500575">
    <property type="component" value="Unassembled WGS sequence"/>
</dbReference>
<keyword evidence="2" id="KW-1185">Reference proteome</keyword>